<keyword evidence="2" id="KW-1185">Reference proteome</keyword>
<reference evidence="1" key="2">
    <citation type="submission" date="2015-06" db="UniProtKB">
        <authorList>
            <consortium name="EnsemblMetazoa"/>
        </authorList>
    </citation>
    <scope>IDENTIFICATION</scope>
</reference>
<dbReference type="Proteomes" id="UP000015104">
    <property type="component" value="Unassembled WGS sequence"/>
</dbReference>
<evidence type="ECO:0000313" key="2">
    <source>
        <dbReference type="Proteomes" id="UP000015104"/>
    </source>
</evidence>
<organism evidence="1 2">
    <name type="scientific">Tetranychus urticae</name>
    <name type="common">Two-spotted spider mite</name>
    <dbReference type="NCBI Taxonomy" id="32264"/>
    <lineage>
        <taxon>Eukaryota</taxon>
        <taxon>Metazoa</taxon>
        <taxon>Ecdysozoa</taxon>
        <taxon>Arthropoda</taxon>
        <taxon>Chelicerata</taxon>
        <taxon>Arachnida</taxon>
        <taxon>Acari</taxon>
        <taxon>Acariformes</taxon>
        <taxon>Trombidiformes</taxon>
        <taxon>Prostigmata</taxon>
        <taxon>Eleutherengona</taxon>
        <taxon>Raphignathae</taxon>
        <taxon>Tetranychoidea</taxon>
        <taxon>Tetranychidae</taxon>
        <taxon>Tetranychus</taxon>
    </lineage>
</organism>
<dbReference type="EnsemblMetazoa" id="tetur01g05600.1">
    <property type="protein sequence ID" value="tetur01g05600.1"/>
    <property type="gene ID" value="tetur01g05600"/>
</dbReference>
<sequence>MDVSIEQCSGHSLIHLFWCPICNKLVRHMKFHDGGFNQPFCKRPFCGVCIEEKIQPEKSFSGPLLIKRVSCPVRDCGMPLQSNMIRGSTKMEDIWYNTININCINCLQNFNPDDYAKHVFRCPGNKFEPFIVGEPLKGDLMFSVNSNSKRKLFISDDASPSDVGLVTYERQLEAKTGIIFELRFAGTATKVKIRPDVDMKELMETLRKAYNFAGEMDLAYVAHRSLVKSGSVADFLSVLPVGAPINFVPIPEMVDLKSKEIELYLTQGIPRNSCLYGQEIPEDLPN</sequence>
<dbReference type="EMBL" id="CAEY01000444">
    <property type="status" value="NOT_ANNOTATED_CDS"/>
    <property type="molecule type" value="Genomic_DNA"/>
</dbReference>
<dbReference type="AlphaFoldDB" id="T1JR47"/>
<reference evidence="2" key="1">
    <citation type="submission" date="2011-08" db="EMBL/GenBank/DDBJ databases">
        <authorList>
            <person name="Rombauts S."/>
        </authorList>
    </citation>
    <scope>NUCLEOTIDE SEQUENCE</scope>
    <source>
        <strain evidence="2">London</strain>
    </source>
</reference>
<protein>
    <submittedName>
        <fullName evidence="1">Uncharacterized protein</fullName>
    </submittedName>
</protein>
<name>T1JR47_TETUR</name>
<accession>T1JR47</accession>
<proteinExistence type="predicted"/>
<dbReference type="HOGENOM" id="CLU_974267_0_0_1"/>
<evidence type="ECO:0000313" key="1">
    <source>
        <dbReference type="EnsemblMetazoa" id="tetur01g05600.1"/>
    </source>
</evidence>